<name>A0A024TMF3_9STRA</name>
<keyword evidence="2" id="KW-0472">Membrane</keyword>
<evidence type="ECO:0000256" key="1">
    <source>
        <dbReference type="SAM" id="MobiDB-lite"/>
    </source>
</evidence>
<reference evidence="3" key="1">
    <citation type="submission" date="2013-12" db="EMBL/GenBank/DDBJ databases">
        <title>The Genome Sequence of Aphanomyces invadans NJM9701.</title>
        <authorList>
            <consortium name="The Broad Institute Genomics Platform"/>
            <person name="Russ C."/>
            <person name="Tyler B."/>
            <person name="van West P."/>
            <person name="Dieguez-Uribeondo J."/>
            <person name="Young S.K."/>
            <person name="Zeng Q."/>
            <person name="Gargeya S."/>
            <person name="Fitzgerald M."/>
            <person name="Abouelleil A."/>
            <person name="Alvarado L."/>
            <person name="Chapman S.B."/>
            <person name="Gainer-Dewar J."/>
            <person name="Goldberg J."/>
            <person name="Griggs A."/>
            <person name="Gujja S."/>
            <person name="Hansen M."/>
            <person name="Howarth C."/>
            <person name="Imamovic A."/>
            <person name="Ireland A."/>
            <person name="Larimer J."/>
            <person name="McCowan C."/>
            <person name="Murphy C."/>
            <person name="Pearson M."/>
            <person name="Poon T.W."/>
            <person name="Priest M."/>
            <person name="Roberts A."/>
            <person name="Saif S."/>
            <person name="Shea T."/>
            <person name="Sykes S."/>
            <person name="Wortman J."/>
            <person name="Nusbaum C."/>
            <person name="Birren B."/>
        </authorList>
    </citation>
    <scope>NUCLEOTIDE SEQUENCE [LARGE SCALE GENOMIC DNA]</scope>
    <source>
        <strain evidence="3">NJM9701</strain>
    </source>
</reference>
<sequence length="110" mass="12061">MATTKRARRGAAETSDAKDVVKPTASEEKVTESDVAMPKVVRVFLVCATSIMANYAWQNRGVVTDHLYNDNQTPTQQTMISVFAYFALMGVIFLGGLVMSKVTVLTSRLL</sequence>
<organism evidence="3">
    <name type="scientific">Aphanomyces invadans</name>
    <dbReference type="NCBI Taxonomy" id="157072"/>
    <lineage>
        <taxon>Eukaryota</taxon>
        <taxon>Sar</taxon>
        <taxon>Stramenopiles</taxon>
        <taxon>Oomycota</taxon>
        <taxon>Saprolegniomycetes</taxon>
        <taxon>Saprolegniales</taxon>
        <taxon>Verrucalvaceae</taxon>
        <taxon>Aphanomyces</taxon>
    </lineage>
</organism>
<dbReference type="OrthoDB" id="125776at2759"/>
<protein>
    <submittedName>
        <fullName evidence="3">Uncharacterized protein</fullName>
    </submittedName>
</protein>
<feature type="transmembrane region" description="Helical" evidence="2">
    <location>
        <begin position="40"/>
        <end position="58"/>
    </location>
</feature>
<dbReference type="VEuPathDB" id="FungiDB:H310_11446"/>
<feature type="compositionally biased region" description="Basic and acidic residues" evidence="1">
    <location>
        <begin position="15"/>
        <end position="28"/>
    </location>
</feature>
<keyword evidence="2" id="KW-1133">Transmembrane helix</keyword>
<dbReference type="RefSeq" id="XP_008876357.1">
    <property type="nucleotide sequence ID" value="XM_008878135.1"/>
</dbReference>
<keyword evidence="2" id="KW-0812">Transmembrane</keyword>
<dbReference type="AlphaFoldDB" id="A0A024TMF3"/>
<accession>A0A024TMF3</accession>
<dbReference type="EMBL" id="KI913982">
    <property type="protein sequence ID" value="ETV95184.1"/>
    <property type="molecule type" value="Genomic_DNA"/>
</dbReference>
<evidence type="ECO:0000313" key="3">
    <source>
        <dbReference type="EMBL" id="ETV95184.1"/>
    </source>
</evidence>
<gene>
    <name evidence="3" type="ORF">H310_11446</name>
</gene>
<dbReference type="STRING" id="157072.A0A024TMF3"/>
<dbReference type="eggNOG" id="ENOG502S88S">
    <property type="taxonomic scope" value="Eukaryota"/>
</dbReference>
<feature type="transmembrane region" description="Helical" evidence="2">
    <location>
        <begin position="78"/>
        <end position="99"/>
    </location>
</feature>
<proteinExistence type="predicted"/>
<feature type="region of interest" description="Disordered" evidence="1">
    <location>
        <begin position="1"/>
        <end position="28"/>
    </location>
</feature>
<dbReference type="GeneID" id="20088496"/>
<evidence type="ECO:0000256" key="2">
    <source>
        <dbReference type="SAM" id="Phobius"/>
    </source>
</evidence>